<name>A0A7I7SFP9_9MYCO</name>
<keyword evidence="2" id="KW-1185">Reference proteome</keyword>
<dbReference type="OrthoDB" id="5194954at2"/>
<dbReference type="RefSeq" id="WP_069390736.1">
    <property type="nucleotide sequence ID" value="NZ_AP022594.1"/>
</dbReference>
<comment type="caution">
    <text evidence="1">The sequence shown here is derived from an EMBL/GenBank/DDBJ whole genome shotgun (WGS) entry which is preliminary data.</text>
</comment>
<dbReference type="EMBL" id="NCXO01000014">
    <property type="protein sequence ID" value="OSC34022.1"/>
    <property type="molecule type" value="Genomic_DNA"/>
</dbReference>
<dbReference type="Proteomes" id="UP000193577">
    <property type="component" value="Unassembled WGS sequence"/>
</dbReference>
<organism evidence="1 2">
    <name type="scientific">Mycolicibacillus koreensis</name>
    <dbReference type="NCBI Taxonomy" id="1069220"/>
    <lineage>
        <taxon>Bacteria</taxon>
        <taxon>Bacillati</taxon>
        <taxon>Actinomycetota</taxon>
        <taxon>Actinomycetes</taxon>
        <taxon>Mycobacteriales</taxon>
        <taxon>Mycobacteriaceae</taxon>
        <taxon>Mycolicibacillus</taxon>
    </lineage>
</organism>
<sequence length="98" mass="11034">MSRPTEFLELYDLVGGLQRCLAAIRGRYADVPGLQRIIADVDRIVADVELLDADADALDLSRWSNPVSAEQKVIIPDTEYDYEFWRDVDDEGVGGSRF</sequence>
<reference evidence="1 2" key="1">
    <citation type="submission" date="2017-04" db="EMBL/GenBank/DDBJ databases">
        <title>The new phylogeny of genus Mycobacterium.</title>
        <authorList>
            <person name="Tortoli E."/>
            <person name="Trovato A."/>
            <person name="Cirillo D.M."/>
        </authorList>
    </citation>
    <scope>NUCLEOTIDE SEQUENCE [LARGE SCALE GENOMIC DNA]</scope>
    <source>
        <strain evidence="1 2">KCTC 19819</strain>
    </source>
</reference>
<proteinExistence type="predicted"/>
<evidence type="ECO:0000313" key="1">
    <source>
        <dbReference type="EMBL" id="OSC34022.1"/>
    </source>
</evidence>
<dbReference type="AlphaFoldDB" id="A0A7I7SFP9"/>
<protein>
    <submittedName>
        <fullName evidence="1">Uncharacterized protein</fullName>
    </submittedName>
</protein>
<gene>
    <name evidence="1" type="ORF">B8W67_08495</name>
</gene>
<evidence type="ECO:0000313" key="2">
    <source>
        <dbReference type="Proteomes" id="UP000193577"/>
    </source>
</evidence>
<accession>A0A7I7SFP9</accession>